<feature type="binding site" evidence="8">
    <location>
        <begin position="79"/>
        <end position="82"/>
    </location>
    <ligand>
        <name>IMP</name>
        <dbReference type="ChEBI" id="CHEBI:58053"/>
    </ligand>
</feature>
<reference evidence="11 12" key="1">
    <citation type="journal article" date="2011" name="Proc. Natl. Acad. Sci. U.S.A.">
        <title>Niche of harmful alga Aureococcus anophagefferens revealed through ecogenomics.</title>
        <authorList>
            <person name="Gobler C.J."/>
            <person name="Berry D.L."/>
            <person name="Dyhrman S.T."/>
            <person name="Wilhelm S.W."/>
            <person name="Salamov A."/>
            <person name="Lobanov A.V."/>
            <person name="Zhang Y."/>
            <person name="Collier J.L."/>
            <person name="Wurch L.L."/>
            <person name="Kustka A.B."/>
            <person name="Dill B.D."/>
            <person name="Shah M."/>
            <person name="VerBerkmoes N.C."/>
            <person name="Kuo A."/>
            <person name="Terry A."/>
            <person name="Pangilinan J."/>
            <person name="Lindquist E.A."/>
            <person name="Lucas S."/>
            <person name="Paulsen I.T."/>
            <person name="Hattenrath-Lehmann T.K."/>
            <person name="Talmage S.C."/>
            <person name="Walker E.A."/>
            <person name="Koch F."/>
            <person name="Burson A.M."/>
            <person name="Marcoval M.A."/>
            <person name="Tang Y.Z."/>
            <person name="Lecleir G.R."/>
            <person name="Coyne K.J."/>
            <person name="Berg G.M."/>
            <person name="Bertrand E.M."/>
            <person name="Saito M.A."/>
            <person name="Gladyshev V.N."/>
            <person name="Grigoriev I.V."/>
        </authorList>
    </citation>
    <scope>NUCLEOTIDE SEQUENCE [LARGE SCALE GENOMIC DNA]</scope>
    <source>
        <strain evidence="12">CCMP 1984</strain>
    </source>
</reference>
<dbReference type="GO" id="GO:0044208">
    <property type="term" value="P:'de novo' AMP biosynthetic process"/>
    <property type="evidence" value="ECO:0007669"/>
    <property type="project" value="UniProtKB-UniRule"/>
</dbReference>
<evidence type="ECO:0000256" key="4">
    <source>
        <dbReference type="ARBA" id="ARBA00022741"/>
    </source>
</evidence>
<dbReference type="InterPro" id="IPR001114">
    <property type="entry name" value="Adenylosuccinate_synthetase"/>
</dbReference>
<comment type="catalytic activity">
    <reaction evidence="8 10">
        <text>IMP + L-aspartate + GTP = N(6)-(1,2-dicarboxyethyl)-AMP + GDP + phosphate + 2 H(+)</text>
        <dbReference type="Rhea" id="RHEA:15753"/>
        <dbReference type="ChEBI" id="CHEBI:15378"/>
        <dbReference type="ChEBI" id="CHEBI:29991"/>
        <dbReference type="ChEBI" id="CHEBI:37565"/>
        <dbReference type="ChEBI" id="CHEBI:43474"/>
        <dbReference type="ChEBI" id="CHEBI:57567"/>
        <dbReference type="ChEBI" id="CHEBI:58053"/>
        <dbReference type="ChEBI" id="CHEBI:58189"/>
        <dbReference type="EC" id="6.3.4.4"/>
    </reaction>
</comment>
<dbReference type="Gene3D" id="3.90.170.10">
    <property type="entry name" value="Adenylosuccinate Synthetase, subunit A, domain 3"/>
    <property type="match status" value="1"/>
</dbReference>
<name>F0YKB4_AURAN</name>
<dbReference type="GO" id="GO:0000287">
    <property type="term" value="F:magnesium ion binding"/>
    <property type="evidence" value="ECO:0007669"/>
    <property type="project" value="UniProtKB-UniRule"/>
</dbReference>
<keyword evidence="3 8" id="KW-0479">Metal-binding</keyword>
<comment type="subunit">
    <text evidence="1 8">Homodimer.</text>
</comment>
<evidence type="ECO:0000256" key="2">
    <source>
        <dbReference type="ARBA" id="ARBA00022598"/>
    </source>
</evidence>
<comment type="pathway">
    <text evidence="8 10">Purine metabolism; AMP biosynthesis via de novo pathway; AMP from IMP: step 1/2.</text>
</comment>
<dbReference type="SMART" id="SM00788">
    <property type="entry name" value="Adenylsucc_synt"/>
    <property type="match status" value="1"/>
</dbReference>
<feature type="binding site" evidence="8">
    <location>
        <position position="268"/>
    </location>
    <ligand>
        <name>IMP</name>
        <dbReference type="ChEBI" id="CHEBI:58053"/>
    </ligand>
</feature>
<feature type="binding site" evidence="8">
    <location>
        <begin position="81"/>
        <end position="83"/>
    </location>
    <ligand>
        <name>GTP</name>
        <dbReference type="ChEBI" id="CHEBI:37565"/>
    </ligand>
</feature>
<feature type="active site" evidence="9">
    <location>
        <position position="181"/>
    </location>
</feature>
<dbReference type="NCBIfam" id="NF002223">
    <property type="entry name" value="PRK01117.1"/>
    <property type="match status" value="1"/>
</dbReference>
<dbReference type="GO" id="GO:0046040">
    <property type="term" value="P:IMP metabolic process"/>
    <property type="evidence" value="ECO:0007669"/>
    <property type="project" value="TreeGrafter"/>
</dbReference>
<dbReference type="EC" id="6.3.4.4" evidence="8 10"/>
<dbReference type="SUPFAM" id="SSF52540">
    <property type="entry name" value="P-loop containing nucleoside triphosphate hydrolases"/>
    <property type="match status" value="1"/>
</dbReference>
<dbReference type="EMBL" id="GL833151">
    <property type="protein sequence ID" value="EGB04484.1"/>
    <property type="molecule type" value="Genomic_DNA"/>
</dbReference>
<feature type="binding site" evidence="8">
    <location>
        <position position="283"/>
    </location>
    <ligand>
        <name>IMP</name>
        <dbReference type="ChEBI" id="CHEBI:58053"/>
    </ligand>
</feature>
<feature type="binding site" evidence="8">
    <location>
        <begin position="463"/>
        <end position="465"/>
    </location>
    <ligand>
        <name>GTP</name>
        <dbReference type="ChEBI" id="CHEBI:37565"/>
    </ligand>
</feature>
<evidence type="ECO:0000256" key="8">
    <source>
        <dbReference type="HAMAP-Rule" id="MF_03125"/>
    </source>
</evidence>
<feature type="active site" description="Proton donor" evidence="8">
    <location>
        <position position="82"/>
    </location>
</feature>
<keyword evidence="2 8" id="KW-0436">Ligase</keyword>
<dbReference type="InterPro" id="IPR042111">
    <property type="entry name" value="Adenylosuccinate_synth_dom3"/>
</dbReference>
<keyword evidence="4 8" id="KW-0547">Nucleotide-binding</keyword>
<comment type="function">
    <text evidence="10">Plays an important role in the de novo pathway of purine nucleotide biosynthesis.</text>
</comment>
<evidence type="ECO:0000313" key="11">
    <source>
        <dbReference type="EMBL" id="EGB04484.1"/>
    </source>
</evidence>
<feature type="binding site" evidence="8">
    <location>
        <position position="184"/>
    </location>
    <ligand>
        <name>IMP</name>
        <dbReference type="ChEBI" id="CHEBI:58053"/>
        <note>ligand shared between dimeric partners</note>
    </ligand>
</feature>
<feature type="binding site" evidence="8">
    <location>
        <position position="351"/>
    </location>
    <ligand>
        <name>IMP</name>
        <dbReference type="ChEBI" id="CHEBI:58053"/>
    </ligand>
</feature>
<dbReference type="InterPro" id="IPR018220">
    <property type="entry name" value="Adenylosuccin_syn_GTP-bd"/>
</dbReference>
<proteinExistence type="inferred from homology"/>
<evidence type="ECO:0000256" key="1">
    <source>
        <dbReference type="ARBA" id="ARBA00011738"/>
    </source>
</evidence>
<sequence length="478" mass="50439">MAIIIGITNKGLVAAAAAAAAAALVIQRLWRRRKDVTGRHDARVMVVLGAQWGDEGKGKLVDVLAGRADLVCRFNGGANAGHTLEVDGKKYAFHLLPCGMLRDTCVNVIGNGVVVHVPTLFEELKQLGDDSSLEKLVISSRAHVLLDGHRVIDGMLEAEKAGKGGALGTTKRGIGPCYASKANRNGLRFCDLVGDDAGLVAKLAAMRAFQALHYAGAAPPTVADDDAELAALRGFRDRLVARGSVRDTVTYMADAYDGGKIVLAEGANAALLDPDFGTYPFVTSSTTTVGGVCTGLGIPPSKVDCVLGVVKAYTTRVGAGPFPSELDCAVEGSPGHHLQNVGHEYGTTTGRKRRCGWLDVPLLRYSHALNGYDSLNLTKLDVLTGLTTLKLGVDYVVDGATLPRGYMPPGLDELAKVELDYLEFPGWTEDISGCASFADLPPNARAYVRAIEAHVGVPISWVGVGPGRDDMFIMPGVH</sequence>
<dbReference type="Gene3D" id="1.10.300.10">
    <property type="entry name" value="Adenylosuccinate Synthetase, subunit A, domain 2"/>
    <property type="match status" value="1"/>
</dbReference>
<comment type="similarity">
    <text evidence="8 10">Belongs to the adenylosuccinate synthetase family.</text>
</comment>
<dbReference type="GO" id="GO:0004019">
    <property type="term" value="F:adenylosuccinate synthase activity"/>
    <property type="evidence" value="ECO:0007669"/>
    <property type="project" value="UniProtKB-UniRule"/>
</dbReference>
<evidence type="ECO:0000256" key="9">
    <source>
        <dbReference type="PROSITE-ProRule" id="PRU10134"/>
    </source>
</evidence>
<comment type="cofactor">
    <cofactor evidence="8">
        <name>Mg(2+)</name>
        <dbReference type="ChEBI" id="CHEBI:18420"/>
    </cofactor>
    <text evidence="8">Binds 1 Mg(2+) ion per subunit.</text>
</comment>
<dbReference type="InParanoid" id="F0YKB4"/>
<dbReference type="KEGG" id="aaf:AURANDRAFT_38989"/>
<evidence type="ECO:0000256" key="3">
    <source>
        <dbReference type="ARBA" id="ARBA00022723"/>
    </source>
</evidence>
<organism evidence="12">
    <name type="scientific">Aureococcus anophagefferens</name>
    <name type="common">Harmful bloom alga</name>
    <dbReference type="NCBI Taxonomy" id="44056"/>
    <lineage>
        <taxon>Eukaryota</taxon>
        <taxon>Sar</taxon>
        <taxon>Stramenopiles</taxon>
        <taxon>Ochrophyta</taxon>
        <taxon>Pelagophyceae</taxon>
        <taxon>Pelagomonadales</taxon>
        <taxon>Pelagomonadaceae</taxon>
        <taxon>Aureococcus</taxon>
    </lineage>
</organism>
<feature type="binding site" evidence="8">
    <location>
        <position position="170"/>
    </location>
    <ligand>
        <name>IMP</name>
        <dbReference type="ChEBI" id="CHEBI:58053"/>
    </ligand>
</feature>
<dbReference type="NCBIfam" id="TIGR00184">
    <property type="entry name" value="purA"/>
    <property type="match status" value="1"/>
</dbReference>
<dbReference type="HAMAP" id="MF_00011">
    <property type="entry name" value="Adenylosucc_synth"/>
    <property type="match status" value="1"/>
</dbReference>
<evidence type="ECO:0000256" key="5">
    <source>
        <dbReference type="ARBA" id="ARBA00022755"/>
    </source>
</evidence>
<dbReference type="OrthoDB" id="10265645at2759"/>
<dbReference type="GeneID" id="20221932"/>
<dbReference type="Proteomes" id="UP000002729">
    <property type="component" value="Unassembled WGS sequence"/>
</dbReference>
<evidence type="ECO:0000256" key="10">
    <source>
        <dbReference type="RuleBase" id="RU000520"/>
    </source>
</evidence>
<keyword evidence="8" id="KW-0963">Cytoplasm</keyword>
<dbReference type="InterPro" id="IPR027417">
    <property type="entry name" value="P-loop_NTPase"/>
</dbReference>
<dbReference type="Gene3D" id="3.40.440.10">
    <property type="entry name" value="Adenylosuccinate Synthetase, subunit A, domain 1"/>
    <property type="match status" value="1"/>
</dbReference>
<dbReference type="InterPro" id="IPR033128">
    <property type="entry name" value="Adenylosuccin_syn_Lys_AS"/>
</dbReference>
<dbReference type="InterPro" id="IPR042110">
    <property type="entry name" value="Adenylosuccinate_synth_dom2"/>
</dbReference>
<feature type="binding site" evidence="8">
    <location>
        <begin position="54"/>
        <end position="57"/>
    </location>
    <ligand>
        <name>IMP</name>
        <dbReference type="ChEBI" id="CHEBI:58053"/>
    </ligand>
</feature>
<feature type="binding site" evidence="8">
    <location>
        <position position="353"/>
    </location>
    <ligand>
        <name>GTP</name>
        <dbReference type="ChEBI" id="CHEBI:37565"/>
    </ligand>
</feature>
<keyword evidence="7 8" id="KW-0342">GTP-binding</keyword>
<feature type="binding site" evidence="8">
    <location>
        <position position="81"/>
    </location>
    <ligand>
        <name>Mg(2+)</name>
        <dbReference type="ChEBI" id="CHEBI:18420"/>
    </ligand>
</feature>
<dbReference type="GO" id="GO:0005525">
    <property type="term" value="F:GTP binding"/>
    <property type="evidence" value="ECO:0007669"/>
    <property type="project" value="UniProtKB-UniRule"/>
</dbReference>
<dbReference type="InterPro" id="IPR042109">
    <property type="entry name" value="Adenylosuccinate_synth_dom1"/>
</dbReference>
<dbReference type="AlphaFoldDB" id="F0YKB4"/>
<protein>
    <recommendedName>
        <fullName evidence="8 10">Adenylosuccinate synthetase</fullName>
        <shortName evidence="8">AMPSase</shortName>
        <shortName evidence="8">AdSS</shortName>
        <ecNumber evidence="8 10">6.3.4.4</ecNumber>
    </recommendedName>
    <alternativeName>
        <fullName evidence="8">IMP--aspartate ligase</fullName>
    </alternativeName>
</protein>
<dbReference type="eggNOG" id="KOG1355">
    <property type="taxonomic scope" value="Eukaryota"/>
</dbReference>
<evidence type="ECO:0000256" key="6">
    <source>
        <dbReference type="ARBA" id="ARBA00022842"/>
    </source>
</evidence>
<dbReference type="PROSITE" id="PS00513">
    <property type="entry name" value="ADENYLOSUCCIN_SYN_2"/>
    <property type="match status" value="1"/>
</dbReference>
<dbReference type="PANTHER" id="PTHR11846">
    <property type="entry name" value="ADENYLOSUCCINATE SYNTHETASE"/>
    <property type="match status" value="1"/>
</dbReference>
<comment type="subcellular location">
    <subcellularLocation>
        <location evidence="8">Cytoplasm</location>
    </subcellularLocation>
</comment>
<dbReference type="PANTHER" id="PTHR11846:SF0">
    <property type="entry name" value="ADENYLOSUCCINATE SYNTHETASE"/>
    <property type="match status" value="1"/>
</dbReference>
<keyword evidence="5 8" id="KW-0658">Purine biosynthesis</keyword>
<dbReference type="PROSITE" id="PS01266">
    <property type="entry name" value="ADENYLOSUCCIN_SYN_1"/>
    <property type="match status" value="1"/>
</dbReference>
<dbReference type="FunFam" id="3.90.170.10:FF:000001">
    <property type="entry name" value="Adenylosuccinate synthetase"/>
    <property type="match status" value="1"/>
</dbReference>
<dbReference type="OMA" id="FHHAKPI"/>
<dbReference type="UniPathway" id="UPA00075">
    <property type="reaction ID" value="UER00335"/>
</dbReference>
<gene>
    <name evidence="11" type="ORF">AURANDRAFT_38989</name>
</gene>
<comment type="function">
    <text evidence="8">Plays an important role in the de novo pathway and in the salvage pathway of purine nucleotide biosynthesis. Catalyzes the first commited step in the biosynthesis of AMP from IMP.</text>
</comment>
<dbReference type="RefSeq" id="XP_009040871.1">
    <property type="nucleotide sequence ID" value="XM_009042623.1"/>
</dbReference>
<dbReference type="CDD" id="cd03108">
    <property type="entry name" value="AdSS"/>
    <property type="match status" value="1"/>
</dbReference>
<evidence type="ECO:0000256" key="7">
    <source>
        <dbReference type="ARBA" id="ARBA00023134"/>
    </source>
</evidence>
<feature type="binding site" evidence="8">
    <location>
        <begin position="379"/>
        <end position="381"/>
    </location>
    <ligand>
        <name>GTP</name>
        <dbReference type="ChEBI" id="CHEBI:37565"/>
    </ligand>
</feature>
<dbReference type="FunCoup" id="F0YKB4">
    <property type="interactions" value="337"/>
</dbReference>
<feature type="binding site" evidence="8">
    <location>
        <begin position="347"/>
        <end position="353"/>
    </location>
    <ligand>
        <name>substrate</name>
    </ligand>
</feature>
<dbReference type="GO" id="GO:0005737">
    <property type="term" value="C:cytoplasm"/>
    <property type="evidence" value="ECO:0007669"/>
    <property type="project" value="UniProtKB-SubCell"/>
</dbReference>
<feature type="active site" description="Proton acceptor" evidence="8">
    <location>
        <position position="54"/>
    </location>
</feature>
<keyword evidence="6 8" id="KW-0460">Magnesium</keyword>
<dbReference type="Pfam" id="PF00709">
    <property type="entry name" value="Adenylsucc_synt"/>
    <property type="match status" value="1"/>
</dbReference>
<feature type="binding site" evidence="8">
    <location>
        <position position="54"/>
    </location>
    <ligand>
        <name>Mg(2+)</name>
        <dbReference type="ChEBI" id="CHEBI:18420"/>
    </ligand>
</feature>
<accession>F0YKB4</accession>
<feature type="binding site" evidence="8">
    <location>
        <begin position="53"/>
        <end position="59"/>
    </location>
    <ligand>
        <name>GTP</name>
        <dbReference type="ChEBI" id="CHEBI:37565"/>
    </ligand>
</feature>
<evidence type="ECO:0000313" key="12">
    <source>
        <dbReference type="Proteomes" id="UP000002729"/>
    </source>
</evidence>
<keyword evidence="12" id="KW-1185">Reference proteome</keyword>